<sequence>MPQFNPAGINDPRPGLKQRSDSIDRAIDIMDRHAAEMSAVEAEVLEEMRKWDREYKDERLHSVPRARKHLR</sequence>
<accession>A0A2K2H7L6</accession>
<dbReference type="Proteomes" id="UP000236340">
    <property type="component" value="Unassembled WGS sequence"/>
</dbReference>
<comment type="caution">
    <text evidence="2">The sequence shown here is derived from an EMBL/GenBank/DDBJ whole genome shotgun (WGS) entry which is preliminary data.</text>
</comment>
<evidence type="ECO:0000313" key="3">
    <source>
        <dbReference type="Proteomes" id="UP000236340"/>
    </source>
</evidence>
<evidence type="ECO:0000313" key="2">
    <source>
        <dbReference type="EMBL" id="PNU19298.1"/>
    </source>
</evidence>
<dbReference type="AlphaFoldDB" id="A0A2K2H7L6"/>
<dbReference type="EMBL" id="PPFX01000034">
    <property type="protein sequence ID" value="PNU19298.1"/>
    <property type="molecule type" value="Genomic_DNA"/>
</dbReference>
<organism evidence="2 3">
    <name type="scientific">Geothermobacter hydrogeniphilus</name>
    <dbReference type="NCBI Taxonomy" id="1969733"/>
    <lineage>
        <taxon>Bacteria</taxon>
        <taxon>Pseudomonadati</taxon>
        <taxon>Thermodesulfobacteriota</taxon>
        <taxon>Desulfuromonadia</taxon>
        <taxon>Desulfuromonadales</taxon>
        <taxon>Geothermobacteraceae</taxon>
        <taxon>Geothermobacter</taxon>
    </lineage>
</organism>
<dbReference type="OrthoDB" id="5402351at2"/>
<protein>
    <submittedName>
        <fullName evidence="2">Uncharacterized protein</fullName>
    </submittedName>
</protein>
<reference evidence="2 3" key="1">
    <citation type="journal article" date="2018" name="Genome Announc.">
        <title>Genome Sequence of Geothermobacter sp. HR-1 Iron Reducer from the Loihi Seamount.</title>
        <authorList>
            <person name="Smith H."/>
            <person name="Abuyen K."/>
            <person name="Tremblay J."/>
            <person name="Savalia P."/>
            <person name="Perez-Rodriguez I."/>
            <person name="Emerson D."/>
            <person name="Tully B."/>
            <person name="Amend J."/>
        </authorList>
    </citation>
    <scope>NUCLEOTIDE SEQUENCE [LARGE SCALE GENOMIC DNA]</scope>
    <source>
        <strain evidence="2 3">HR-1</strain>
    </source>
</reference>
<dbReference type="RefSeq" id="WP_103116203.1">
    <property type="nucleotide sequence ID" value="NZ_PPFX01000034.1"/>
</dbReference>
<name>A0A2K2H7L6_9BACT</name>
<gene>
    <name evidence="2" type="ORF">C2E25_13215</name>
</gene>
<proteinExistence type="predicted"/>
<evidence type="ECO:0000256" key="1">
    <source>
        <dbReference type="SAM" id="MobiDB-lite"/>
    </source>
</evidence>
<feature type="region of interest" description="Disordered" evidence="1">
    <location>
        <begin position="1"/>
        <end position="20"/>
    </location>
</feature>